<evidence type="ECO:0000259" key="4">
    <source>
        <dbReference type="Pfam" id="PF01814"/>
    </source>
</evidence>
<dbReference type="InterPro" id="IPR012312">
    <property type="entry name" value="Hemerythrin-like"/>
</dbReference>
<accession>A1K2U7</accession>
<feature type="domain" description="Hemerythrin-like" evidence="4">
    <location>
        <begin position="14"/>
        <end position="124"/>
    </location>
</feature>
<dbReference type="InterPro" id="IPR050669">
    <property type="entry name" value="Hemerythrin"/>
</dbReference>
<sequence>MAELVWDDARHTLGVAEMDATHREFVELVGRLAAADDASFPKLFAEFHDHTRDHFFAEDAKMKATRFNAIGEHISEHQRVLIELRSFNRNVQAGRMRFARAYVRENLKEWFDLHLATMDSALAAHLKQLAAKATTG</sequence>
<evidence type="ECO:0000256" key="3">
    <source>
        <dbReference type="ARBA" id="ARBA00023004"/>
    </source>
</evidence>
<name>A1K2U7_AZOSB</name>
<evidence type="ECO:0000313" key="6">
    <source>
        <dbReference type="Proteomes" id="UP000002588"/>
    </source>
</evidence>
<dbReference type="Gene3D" id="1.20.120.50">
    <property type="entry name" value="Hemerythrin-like"/>
    <property type="match status" value="1"/>
</dbReference>
<dbReference type="CDD" id="cd12107">
    <property type="entry name" value="Hemerythrin"/>
    <property type="match status" value="1"/>
</dbReference>
<evidence type="ECO:0000256" key="2">
    <source>
        <dbReference type="ARBA" id="ARBA00022723"/>
    </source>
</evidence>
<dbReference type="PANTHER" id="PTHR37164">
    <property type="entry name" value="BACTERIOHEMERYTHRIN"/>
    <property type="match status" value="1"/>
</dbReference>
<comment type="similarity">
    <text evidence="1">Belongs to the hemerythrin family.</text>
</comment>
<dbReference type="GO" id="GO:0046872">
    <property type="term" value="F:metal ion binding"/>
    <property type="evidence" value="ECO:0007669"/>
    <property type="project" value="UniProtKB-KW"/>
</dbReference>
<dbReference type="NCBIfam" id="TIGR02481">
    <property type="entry name" value="hemeryth_dom"/>
    <property type="match status" value="1"/>
</dbReference>
<keyword evidence="2" id="KW-0479">Metal-binding</keyword>
<dbReference type="InterPro" id="IPR035938">
    <property type="entry name" value="Hemerythrin-like_sf"/>
</dbReference>
<gene>
    <name evidence="5" type="primary">dcrH1</name>
    <name evidence="5" type="ordered locus">azo0535</name>
</gene>
<proteinExistence type="inferred from homology"/>
<reference evidence="5 6" key="1">
    <citation type="journal article" date="2006" name="Nat. Biotechnol.">
        <title>Complete genome of the mutualistic, N2-fixing grass endophyte Azoarcus sp. strain BH72.</title>
        <authorList>
            <person name="Krause A."/>
            <person name="Ramakumar A."/>
            <person name="Bartels D."/>
            <person name="Battistoni F."/>
            <person name="Bekel T."/>
            <person name="Boch J."/>
            <person name="Boehm M."/>
            <person name="Friedrich F."/>
            <person name="Hurek T."/>
            <person name="Krause L."/>
            <person name="Linke B."/>
            <person name="McHardy A.C."/>
            <person name="Sarkar A."/>
            <person name="Schneiker S."/>
            <person name="Syed A.A."/>
            <person name="Thauer R."/>
            <person name="Vorhoelter F.-J."/>
            <person name="Weidner S."/>
            <person name="Puehler A."/>
            <person name="Reinhold-Hurek B."/>
            <person name="Kaiser O."/>
            <person name="Goesmann A."/>
        </authorList>
    </citation>
    <scope>NUCLEOTIDE SEQUENCE [LARGE SCALE GENOMIC DNA]</scope>
    <source>
        <strain evidence="5 6">BH72</strain>
    </source>
</reference>
<keyword evidence="6" id="KW-1185">Reference proteome</keyword>
<dbReference type="STRING" id="62928.azo0535"/>
<dbReference type="RefSeq" id="WP_011764270.1">
    <property type="nucleotide sequence ID" value="NC_008702.1"/>
</dbReference>
<protein>
    <submittedName>
        <fullName evidence="5">Hemerythrin-like protein</fullName>
    </submittedName>
</protein>
<keyword evidence="3" id="KW-0408">Iron</keyword>
<evidence type="ECO:0000256" key="1">
    <source>
        <dbReference type="ARBA" id="ARBA00010587"/>
    </source>
</evidence>
<dbReference type="HOGENOM" id="CLU_086902_1_0_4"/>
<organism evidence="5 6">
    <name type="scientific">Azoarcus sp. (strain BH72)</name>
    <dbReference type="NCBI Taxonomy" id="418699"/>
    <lineage>
        <taxon>Bacteria</taxon>
        <taxon>Pseudomonadati</taxon>
        <taxon>Pseudomonadota</taxon>
        <taxon>Betaproteobacteria</taxon>
        <taxon>Rhodocyclales</taxon>
        <taxon>Zoogloeaceae</taxon>
        <taxon>Azoarcus</taxon>
    </lineage>
</organism>
<dbReference type="eggNOG" id="COG2703">
    <property type="taxonomic scope" value="Bacteria"/>
</dbReference>
<dbReference type="EMBL" id="AM406670">
    <property type="protein sequence ID" value="CAL93152.1"/>
    <property type="molecule type" value="Genomic_DNA"/>
</dbReference>
<evidence type="ECO:0000313" key="5">
    <source>
        <dbReference type="EMBL" id="CAL93152.1"/>
    </source>
</evidence>
<dbReference type="Pfam" id="PF01814">
    <property type="entry name" value="Hemerythrin"/>
    <property type="match status" value="1"/>
</dbReference>
<dbReference type="KEGG" id="azo:azo0535"/>
<dbReference type="SUPFAM" id="SSF47188">
    <property type="entry name" value="Hemerythrin-like"/>
    <property type="match status" value="1"/>
</dbReference>
<dbReference type="InterPro" id="IPR012827">
    <property type="entry name" value="Hemerythrin_metal-bd"/>
</dbReference>
<dbReference type="Proteomes" id="UP000002588">
    <property type="component" value="Chromosome"/>
</dbReference>
<dbReference type="AlphaFoldDB" id="A1K2U7"/>
<dbReference type="PANTHER" id="PTHR37164:SF1">
    <property type="entry name" value="BACTERIOHEMERYTHRIN"/>
    <property type="match status" value="1"/>
</dbReference>
<dbReference type="KEGG" id="aoa:dqs_0545"/>